<protein>
    <submittedName>
        <fullName evidence="1">14972_t:CDS:1</fullName>
    </submittedName>
</protein>
<evidence type="ECO:0000313" key="1">
    <source>
        <dbReference type="EMBL" id="CAG8726364.1"/>
    </source>
</evidence>
<dbReference type="Proteomes" id="UP000789525">
    <property type="component" value="Unassembled WGS sequence"/>
</dbReference>
<organism evidence="1 2">
    <name type="scientific">Acaulospora colombiana</name>
    <dbReference type="NCBI Taxonomy" id="27376"/>
    <lineage>
        <taxon>Eukaryota</taxon>
        <taxon>Fungi</taxon>
        <taxon>Fungi incertae sedis</taxon>
        <taxon>Mucoromycota</taxon>
        <taxon>Glomeromycotina</taxon>
        <taxon>Glomeromycetes</taxon>
        <taxon>Diversisporales</taxon>
        <taxon>Acaulosporaceae</taxon>
        <taxon>Acaulospora</taxon>
    </lineage>
</organism>
<proteinExistence type="predicted"/>
<gene>
    <name evidence="1" type="ORF">ACOLOM_LOCUS11396</name>
</gene>
<evidence type="ECO:0000313" key="2">
    <source>
        <dbReference type="Proteomes" id="UP000789525"/>
    </source>
</evidence>
<reference evidence="1" key="1">
    <citation type="submission" date="2021-06" db="EMBL/GenBank/DDBJ databases">
        <authorList>
            <person name="Kallberg Y."/>
            <person name="Tangrot J."/>
            <person name="Rosling A."/>
        </authorList>
    </citation>
    <scope>NUCLEOTIDE SEQUENCE</scope>
    <source>
        <strain evidence="1">CL356</strain>
    </source>
</reference>
<accession>A0ACA9Q1H8</accession>
<keyword evidence="2" id="KW-1185">Reference proteome</keyword>
<sequence length="124" mass="14879">MVERCDRLMKDVRQREIAEAKERLARSRDIAEISNQRKQFLRDRIEEMTQEKNAEGDLRYVRNYLETTEAFINASVAQRPMTNRAWKMLKPKIVQEHDARAEEENWKQSQELLTKQKKDAVDTR</sequence>
<comment type="caution">
    <text evidence="1">The sequence shown here is derived from an EMBL/GenBank/DDBJ whole genome shotgun (WGS) entry which is preliminary data.</text>
</comment>
<dbReference type="EMBL" id="CAJVPT010040798">
    <property type="protein sequence ID" value="CAG8726364.1"/>
    <property type="molecule type" value="Genomic_DNA"/>
</dbReference>
<name>A0ACA9Q1H8_9GLOM</name>